<evidence type="ECO:0000313" key="2">
    <source>
        <dbReference type="Proteomes" id="UP000271889"/>
    </source>
</evidence>
<accession>A0A3P6SUX3</accession>
<dbReference type="AlphaFoldDB" id="A0A3P6SUX3"/>
<protein>
    <submittedName>
        <fullName evidence="1">Uncharacterized protein</fullName>
    </submittedName>
</protein>
<gene>
    <name evidence="1" type="ORF">CGOC_LOCUS3972</name>
</gene>
<sequence>MIVSQTSLSYFDKFIALECRTTERVQQIPCSSTKAT</sequence>
<dbReference type="EMBL" id="UYRV01010375">
    <property type="protein sequence ID" value="VDK57398.1"/>
    <property type="molecule type" value="Genomic_DNA"/>
</dbReference>
<dbReference type="Proteomes" id="UP000271889">
    <property type="component" value="Unassembled WGS sequence"/>
</dbReference>
<keyword evidence="2" id="KW-1185">Reference proteome</keyword>
<organism evidence="1 2">
    <name type="scientific">Cylicostephanus goldi</name>
    <name type="common">Nematode worm</name>
    <dbReference type="NCBI Taxonomy" id="71465"/>
    <lineage>
        <taxon>Eukaryota</taxon>
        <taxon>Metazoa</taxon>
        <taxon>Ecdysozoa</taxon>
        <taxon>Nematoda</taxon>
        <taxon>Chromadorea</taxon>
        <taxon>Rhabditida</taxon>
        <taxon>Rhabditina</taxon>
        <taxon>Rhabditomorpha</taxon>
        <taxon>Strongyloidea</taxon>
        <taxon>Strongylidae</taxon>
        <taxon>Cylicostephanus</taxon>
    </lineage>
</organism>
<name>A0A3P6SUX3_CYLGO</name>
<reference evidence="1 2" key="1">
    <citation type="submission" date="2018-11" db="EMBL/GenBank/DDBJ databases">
        <authorList>
            <consortium name="Pathogen Informatics"/>
        </authorList>
    </citation>
    <scope>NUCLEOTIDE SEQUENCE [LARGE SCALE GENOMIC DNA]</scope>
</reference>
<proteinExistence type="predicted"/>
<evidence type="ECO:0000313" key="1">
    <source>
        <dbReference type="EMBL" id="VDK57398.1"/>
    </source>
</evidence>